<dbReference type="InterPro" id="IPR015797">
    <property type="entry name" value="NUDIX_hydrolase-like_dom_sf"/>
</dbReference>
<proteinExistence type="inferred from homology"/>
<dbReference type="SMART" id="SM00525">
    <property type="entry name" value="FES"/>
    <property type="match status" value="1"/>
</dbReference>
<evidence type="ECO:0000256" key="7">
    <source>
        <dbReference type="ARBA" id="ARBA00022723"/>
    </source>
</evidence>
<comment type="function">
    <text evidence="2">Adenine glycosylase active on G-A mispairs. MutY also corrects error-prone DNA synthesis past GO lesions which are due to the oxidatively damaged form of guanine: 7,8-dihydro-8-oxoguanine (8-oxo-dGTP).</text>
</comment>
<dbReference type="InterPro" id="IPR003651">
    <property type="entry name" value="Endonuclease3_FeS-loop_motif"/>
</dbReference>
<dbReference type="SUPFAM" id="SSF48150">
    <property type="entry name" value="DNA-glycosylase"/>
    <property type="match status" value="1"/>
</dbReference>
<dbReference type="PROSITE" id="PS00764">
    <property type="entry name" value="ENDONUCLEASE_III_1"/>
    <property type="match status" value="1"/>
</dbReference>
<evidence type="ECO:0000313" key="16">
    <source>
        <dbReference type="EMBL" id="SDW77886.1"/>
    </source>
</evidence>
<dbReference type="GO" id="GO:0032357">
    <property type="term" value="F:oxidized purine DNA binding"/>
    <property type="evidence" value="ECO:0007669"/>
    <property type="project" value="TreeGrafter"/>
</dbReference>
<dbReference type="CDD" id="cd03431">
    <property type="entry name" value="NUDIX_DNA_Glycosylase_C-MutY"/>
    <property type="match status" value="1"/>
</dbReference>
<evidence type="ECO:0000256" key="9">
    <source>
        <dbReference type="ARBA" id="ARBA00022801"/>
    </source>
</evidence>
<evidence type="ECO:0000256" key="12">
    <source>
        <dbReference type="ARBA" id="ARBA00023204"/>
    </source>
</evidence>
<sequence>MHSAESLADFAHTLVAWYRVNARKLPWRETTDPYRILVSETMLQQTRVETVIPYYHRFVEAYPNAVALADAAEDDVMKLWEGLGYYRRARNLHRAMQVVRDAYGGEIPDDAEAVRALPGVGPYTAGAVMSIAFNRPQPAVDGNVLRVMARFLSITHPVDLPATKRTITDAVDLAIHTEEPRLLTQALMELGALVCVPRRPRCEMCPVASACLGRQQGTAPELPLKTAKKARRKVTVVALWIERDGALLAERRADDGLLAGMWQLPMVELPDDPPYSRDQLYLAARTRLHKLAFGNTIEEDVSSVAEKPAAVDFVIAAEARHVFTHLEWRVVVVRPVGYHQVHIATQSDDAMWVPRGELSKLVWPKVYQTLLSQLLHGLLVL</sequence>
<dbReference type="EC" id="3.2.2.31" evidence="4 14"/>
<dbReference type="Proteomes" id="UP000182589">
    <property type="component" value="Unassembled WGS sequence"/>
</dbReference>
<evidence type="ECO:0000256" key="3">
    <source>
        <dbReference type="ARBA" id="ARBA00008343"/>
    </source>
</evidence>
<dbReference type="InterPro" id="IPR029119">
    <property type="entry name" value="MutY_C"/>
</dbReference>
<dbReference type="CDD" id="cd00056">
    <property type="entry name" value="ENDO3c"/>
    <property type="match status" value="1"/>
</dbReference>
<dbReference type="FunFam" id="1.10.340.30:FF:000002">
    <property type="entry name" value="Adenine DNA glycosylase"/>
    <property type="match status" value="1"/>
</dbReference>
<dbReference type="InterPro" id="IPR003265">
    <property type="entry name" value="HhH-GPD_domain"/>
</dbReference>
<dbReference type="PANTHER" id="PTHR42944">
    <property type="entry name" value="ADENINE DNA GLYCOSYLASE"/>
    <property type="match status" value="1"/>
</dbReference>
<dbReference type="Gene3D" id="1.10.1670.10">
    <property type="entry name" value="Helix-hairpin-Helix base-excision DNA repair enzymes (C-terminal)"/>
    <property type="match status" value="1"/>
</dbReference>
<keyword evidence="17" id="KW-1185">Reference proteome</keyword>
<dbReference type="InterPro" id="IPR044298">
    <property type="entry name" value="MIG/MutY"/>
</dbReference>
<dbReference type="PANTHER" id="PTHR42944:SF1">
    <property type="entry name" value="ADENINE DNA GLYCOSYLASE"/>
    <property type="match status" value="1"/>
</dbReference>
<keyword evidence="7" id="KW-0479">Metal-binding</keyword>
<keyword evidence="6" id="KW-0004">4Fe-4S</keyword>
<dbReference type="InterPro" id="IPR000445">
    <property type="entry name" value="HhH_motif"/>
</dbReference>
<dbReference type="GO" id="GO:0006298">
    <property type="term" value="P:mismatch repair"/>
    <property type="evidence" value="ECO:0007669"/>
    <property type="project" value="TreeGrafter"/>
</dbReference>
<dbReference type="InterPro" id="IPR011257">
    <property type="entry name" value="DNA_glycosylase"/>
</dbReference>
<dbReference type="PROSITE" id="PS01155">
    <property type="entry name" value="ENDONUCLEASE_III_2"/>
    <property type="match status" value="1"/>
</dbReference>
<keyword evidence="13 14" id="KW-0326">Glycosidase</keyword>
<dbReference type="GO" id="GO:0034039">
    <property type="term" value="F:8-oxo-7,8-dihydroguanine DNA N-glycosylase activity"/>
    <property type="evidence" value="ECO:0007669"/>
    <property type="project" value="TreeGrafter"/>
</dbReference>
<keyword evidence="8 14" id="KW-0227">DNA damage</keyword>
<dbReference type="Gene3D" id="3.90.79.10">
    <property type="entry name" value="Nucleoside Triphosphate Pyrophosphohydrolase"/>
    <property type="match status" value="1"/>
</dbReference>
<evidence type="ECO:0000256" key="6">
    <source>
        <dbReference type="ARBA" id="ARBA00022485"/>
    </source>
</evidence>
<evidence type="ECO:0000256" key="13">
    <source>
        <dbReference type="ARBA" id="ARBA00023295"/>
    </source>
</evidence>
<evidence type="ECO:0000256" key="2">
    <source>
        <dbReference type="ARBA" id="ARBA00002933"/>
    </source>
</evidence>
<feature type="domain" description="HhH-GPD" evidence="15">
    <location>
        <begin position="42"/>
        <end position="193"/>
    </location>
</feature>
<dbReference type="Pfam" id="PF00633">
    <property type="entry name" value="HHH"/>
    <property type="match status" value="1"/>
</dbReference>
<dbReference type="GO" id="GO:0051539">
    <property type="term" value="F:4 iron, 4 sulfur cluster binding"/>
    <property type="evidence" value="ECO:0007669"/>
    <property type="project" value="UniProtKB-UniRule"/>
</dbReference>
<dbReference type="SMART" id="SM00478">
    <property type="entry name" value="ENDO3c"/>
    <property type="match status" value="1"/>
</dbReference>
<dbReference type="InterPro" id="IPR023170">
    <property type="entry name" value="HhH_base_excis_C"/>
</dbReference>
<dbReference type="GO" id="GO:0000701">
    <property type="term" value="F:purine-specific mismatch base pair DNA N-glycosylase activity"/>
    <property type="evidence" value="ECO:0007669"/>
    <property type="project" value="UniProtKB-EC"/>
</dbReference>
<reference evidence="17" key="1">
    <citation type="submission" date="2016-10" db="EMBL/GenBank/DDBJ databases">
        <authorList>
            <person name="Varghese N."/>
        </authorList>
    </citation>
    <scope>NUCLEOTIDE SEQUENCE [LARGE SCALE GENOMIC DNA]</scope>
    <source>
        <strain evidence="17">DSM 12489</strain>
    </source>
</reference>
<dbReference type="STRING" id="89784.SAMN04489725_11444"/>
<evidence type="ECO:0000256" key="14">
    <source>
        <dbReference type="RuleBase" id="RU365096"/>
    </source>
</evidence>
<comment type="cofactor">
    <cofactor evidence="14">
        <name>[4Fe-4S] cluster</name>
        <dbReference type="ChEBI" id="CHEBI:49883"/>
    </cofactor>
    <text evidence="14">Binds 1 [4Fe-4S] cluster.</text>
</comment>
<keyword evidence="11" id="KW-0411">Iron-sulfur</keyword>
<evidence type="ECO:0000259" key="15">
    <source>
        <dbReference type="SMART" id="SM00478"/>
    </source>
</evidence>
<dbReference type="AlphaFoldDB" id="A0A1H2WBM8"/>
<comment type="catalytic activity">
    <reaction evidence="1 14">
        <text>Hydrolyzes free adenine bases from 7,8-dihydro-8-oxoguanine:adenine mismatched double-stranded DNA, leaving an apurinic site.</text>
        <dbReference type="EC" id="3.2.2.31"/>
    </reaction>
</comment>
<keyword evidence="12" id="KW-0234">DNA repair</keyword>
<protein>
    <recommendedName>
        <fullName evidence="5 14">Adenine DNA glycosylase</fullName>
        <ecNumber evidence="4 14">3.2.2.31</ecNumber>
    </recommendedName>
</protein>
<dbReference type="InterPro" id="IPR004035">
    <property type="entry name" value="Endouclease-III_FeS-bd_BS"/>
</dbReference>
<dbReference type="InterPro" id="IPR005760">
    <property type="entry name" value="A/G_AdeGlyc_MutY"/>
</dbReference>
<dbReference type="InterPro" id="IPR004036">
    <property type="entry name" value="Endonuclease-III-like_CS2"/>
</dbReference>
<keyword evidence="9" id="KW-0378">Hydrolase</keyword>
<dbReference type="Pfam" id="PF00730">
    <property type="entry name" value="HhH-GPD"/>
    <property type="match status" value="1"/>
</dbReference>
<comment type="similarity">
    <text evidence="3 14">Belongs to the Nth/MutY family.</text>
</comment>
<evidence type="ECO:0000313" key="17">
    <source>
        <dbReference type="Proteomes" id="UP000182589"/>
    </source>
</evidence>
<name>A0A1H2WBM8_9BACL</name>
<evidence type="ECO:0000256" key="5">
    <source>
        <dbReference type="ARBA" id="ARBA00022023"/>
    </source>
</evidence>
<dbReference type="Pfam" id="PF14815">
    <property type="entry name" value="NUDIX_4"/>
    <property type="match status" value="1"/>
</dbReference>
<dbReference type="NCBIfam" id="TIGR01084">
    <property type="entry name" value="mutY"/>
    <property type="match status" value="1"/>
</dbReference>
<dbReference type="RefSeq" id="WP_074693435.1">
    <property type="nucleotide sequence ID" value="NZ_FNOJ01000014.1"/>
</dbReference>
<dbReference type="SUPFAM" id="SSF55811">
    <property type="entry name" value="Nudix"/>
    <property type="match status" value="1"/>
</dbReference>
<dbReference type="Gene3D" id="1.10.340.30">
    <property type="entry name" value="Hypothetical protein, domain 2"/>
    <property type="match status" value="1"/>
</dbReference>
<dbReference type="GO" id="GO:0046872">
    <property type="term" value="F:metal ion binding"/>
    <property type="evidence" value="ECO:0007669"/>
    <property type="project" value="UniProtKB-UniRule"/>
</dbReference>
<keyword evidence="10 14" id="KW-0408">Iron</keyword>
<evidence type="ECO:0000256" key="1">
    <source>
        <dbReference type="ARBA" id="ARBA00000843"/>
    </source>
</evidence>
<evidence type="ECO:0000256" key="4">
    <source>
        <dbReference type="ARBA" id="ARBA00012045"/>
    </source>
</evidence>
<evidence type="ECO:0000256" key="8">
    <source>
        <dbReference type="ARBA" id="ARBA00022763"/>
    </source>
</evidence>
<evidence type="ECO:0000256" key="11">
    <source>
        <dbReference type="ARBA" id="ARBA00023014"/>
    </source>
</evidence>
<dbReference type="GO" id="GO:0006284">
    <property type="term" value="P:base-excision repair"/>
    <property type="evidence" value="ECO:0007669"/>
    <property type="project" value="UniProtKB-UniRule"/>
</dbReference>
<gene>
    <name evidence="16" type="ORF">SAMN04489725_11444</name>
</gene>
<dbReference type="GO" id="GO:0035485">
    <property type="term" value="F:adenine/guanine mispair binding"/>
    <property type="evidence" value="ECO:0007669"/>
    <property type="project" value="TreeGrafter"/>
</dbReference>
<dbReference type="EMBL" id="FNOJ01000014">
    <property type="protein sequence ID" value="SDW77886.1"/>
    <property type="molecule type" value="Genomic_DNA"/>
</dbReference>
<organism evidence="16 17">
    <name type="scientific">Alicyclobacillus hesperidum</name>
    <dbReference type="NCBI Taxonomy" id="89784"/>
    <lineage>
        <taxon>Bacteria</taxon>
        <taxon>Bacillati</taxon>
        <taxon>Bacillota</taxon>
        <taxon>Bacilli</taxon>
        <taxon>Bacillales</taxon>
        <taxon>Alicyclobacillaceae</taxon>
        <taxon>Alicyclobacillus</taxon>
    </lineage>
</organism>
<accession>A0A1H2WBM8</accession>
<evidence type="ECO:0000256" key="10">
    <source>
        <dbReference type="ARBA" id="ARBA00023004"/>
    </source>
</evidence>